<organism evidence="3 4">
    <name type="scientific">Azospirillum endophyticum</name>
    <dbReference type="NCBI Taxonomy" id="2800326"/>
    <lineage>
        <taxon>Bacteria</taxon>
        <taxon>Pseudomonadati</taxon>
        <taxon>Pseudomonadota</taxon>
        <taxon>Alphaproteobacteria</taxon>
        <taxon>Rhodospirillales</taxon>
        <taxon>Azospirillaceae</taxon>
        <taxon>Azospirillum</taxon>
    </lineage>
</organism>
<dbReference type="SUPFAM" id="SSF53850">
    <property type="entry name" value="Periplasmic binding protein-like II"/>
    <property type="match status" value="1"/>
</dbReference>
<protein>
    <submittedName>
        <fullName evidence="3">ABC transporter substrate-binding protein</fullName>
    </submittedName>
</protein>
<feature type="signal peptide" evidence="1">
    <location>
        <begin position="1"/>
        <end position="30"/>
    </location>
</feature>
<dbReference type="EMBL" id="JAENHM010000044">
    <property type="protein sequence ID" value="MBK1838630.1"/>
    <property type="molecule type" value="Genomic_DNA"/>
</dbReference>
<dbReference type="Pfam" id="PF09084">
    <property type="entry name" value="NMT1"/>
    <property type="match status" value="1"/>
</dbReference>
<keyword evidence="1" id="KW-0732">Signal</keyword>
<dbReference type="PANTHER" id="PTHR30024">
    <property type="entry name" value="ALIPHATIC SULFONATES-BINDING PROTEIN-RELATED"/>
    <property type="match status" value="1"/>
</dbReference>
<name>A0ABS1F5E0_9PROT</name>
<sequence length="363" mass="39037">MKPFAKRISRTVMAAAAVLTVVTAAGSAFAEPVTIRFGFAQVGVGNRQFGSGNTAALLHSRDILAEEFRNAPDVTLDWSFFKGAGPAVNEAIANGQLDFALQGDLPSLVGRSNGLKTRILAASGLRSNLYLAVAPKSGIRSIADLKGRKVAQFRGTNLQLATDKLLAAHGLTERDIKFINMDFATATAALATGDIDAAFGQADYLALDAQGVAKVVYSTRGDDPAFTRHSHLLVTEAFEQAHPDVTYRVVKALVKAAAWASDEANREAVFAEWAKSGIPAETFRADFDGQALGYRNSPLIDDFLIAAYRDQAERAKGYRLVRGDVRIDGWFEPAYVDRAVAELGLAGTWKRYDAKGHQQTAAQ</sequence>
<accession>A0ABS1F5E0</accession>
<evidence type="ECO:0000256" key="1">
    <source>
        <dbReference type="SAM" id="SignalP"/>
    </source>
</evidence>
<comment type="caution">
    <text evidence="3">The sequence shown here is derived from an EMBL/GenBank/DDBJ whole genome shotgun (WGS) entry which is preliminary data.</text>
</comment>
<feature type="chain" id="PRO_5045405599" evidence="1">
    <location>
        <begin position="31"/>
        <end position="363"/>
    </location>
</feature>
<feature type="domain" description="SsuA/THI5-like" evidence="2">
    <location>
        <begin position="87"/>
        <end position="262"/>
    </location>
</feature>
<reference evidence="4" key="1">
    <citation type="submission" date="2021-01" db="EMBL/GenBank/DDBJ databases">
        <title>Genome public.</title>
        <authorList>
            <person name="Liu C."/>
            <person name="Sun Q."/>
        </authorList>
    </citation>
    <scope>NUCLEOTIDE SEQUENCE [LARGE SCALE GENOMIC DNA]</scope>
    <source>
        <strain evidence="4">YIM B02556</strain>
    </source>
</reference>
<dbReference type="RefSeq" id="WP_200194192.1">
    <property type="nucleotide sequence ID" value="NZ_JAENHM010000044.1"/>
</dbReference>
<evidence type="ECO:0000313" key="4">
    <source>
        <dbReference type="Proteomes" id="UP000652760"/>
    </source>
</evidence>
<dbReference type="PANTHER" id="PTHR30024:SF21">
    <property type="entry name" value="ABC TRANSPORTER SUBSTRATE-BINDING PROTEIN"/>
    <property type="match status" value="1"/>
</dbReference>
<gene>
    <name evidence="3" type="ORF">JHL17_14520</name>
</gene>
<proteinExistence type="predicted"/>
<dbReference type="Gene3D" id="3.40.190.10">
    <property type="entry name" value="Periplasmic binding protein-like II"/>
    <property type="match status" value="2"/>
</dbReference>
<evidence type="ECO:0000313" key="3">
    <source>
        <dbReference type="EMBL" id="MBK1838630.1"/>
    </source>
</evidence>
<dbReference type="Proteomes" id="UP000652760">
    <property type="component" value="Unassembled WGS sequence"/>
</dbReference>
<keyword evidence="4" id="KW-1185">Reference proteome</keyword>
<evidence type="ECO:0000259" key="2">
    <source>
        <dbReference type="Pfam" id="PF09084"/>
    </source>
</evidence>
<dbReference type="InterPro" id="IPR015168">
    <property type="entry name" value="SsuA/THI5"/>
</dbReference>